<sequence>MGDFSEGAPCWADATVLDLPAAKRFYAELLGWSFEEGSPEFGGYAQASVDGKAVAALAPQMAGQEAPPAWTLYFASPNVAATADKVREHGGRVLLEPMEIGEFGRMLLAADPGGVLFGVWEAGRHHGFERTMDPGSFCWAEIVTRDPAAADAFFPAVFPFDVKKMAGPPEADYHVWSIGGSPVIGRMRMPGDAPEQTPPHSEIYFAVRDCDTVVADVMRLGGLVVDGPTDSPFGRFAAVADPQGVRFSVIDTSHTRGEVPSLS</sequence>
<proteinExistence type="predicted"/>
<dbReference type="PANTHER" id="PTHR33993">
    <property type="entry name" value="GLYOXALASE-RELATED"/>
    <property type="match status" value="1"/>
</dbReference>
<feature type="domain" description="VOC" evidence="1">
    <location>
        <begin position="8"/>
        <end position="122"/>
    </location>
</feature>
<dbReference type="EMBL" id="JAVREL010000002">
    <property type="protein sequence ID" value="MDT0341832.1"/>
    <property type="molecule type" value="Genomic_DNA"/>
</dbReference>
<dbReference type="Pfam" id="PF00903">
    <property type="entry name" value="Glyoxalase"/>
    <property type="match status" value="2"/>
</dbReference>
<dbReference type="PROSITE" id="PS51819">
    <property type="entry name" value="VOC"/>
    <property type="match status" value="2"/>
</dbReference>
<gene>
    <name evidence="2" type="ORF">RM590_04130</name>
</gene>
<dbReference type="PANTHER" id="PTHR33993:SF10">
    <property type="entry name" value="CONSERVED PROTEIN"/>
    <property type="match status" value="1"/>
</dbReference>
<dbReference type="RefSeq" id="WP_311702976.1">
    <property type="nucleotide sequence ID" value="NZ_JAVREL010000002.1"/>
</dbReference>
<dbReference type="InterPro" id="IPR037523">
    <property type="entry name" value="VOC_core"/>
</dbReference>
<dbReference type="InterPro" id="IPR029068">
    <property type="entry name" value="Glyas_Bleomycin-R_OHBP_Dase"/>
</dbReference>
<name>A0ABU2MK64_9ACTN</name>
<dbReference type="Proteomes" id="UP001183246">
    <property type="component" value="Unassembled WGS sequence"/>
</dbReference>
<dbReference type="CDD" id="cd07247">
    <property type="entry name" value="SgaA_N_like"/>
    <property type="match status" value="1"/>
</dbReference>
<protein>
    <submittedName>
        <fullName evidence="2">VOC family protein</fullName>
    </submittedName>
</protein>
<evidence type="ECO:0000259" key="1">
    <source>
        <dbReference type="PROSITE" id="PS51819"/>
    </source>
</evidence>
<comment type="caution">
    <text evidence="2">The sequence shown here is derived from an EMBL/GenBank/DDBJ whole genome shotgun (WGS) entry which is preliminary data.</text>
</comment>
<accession>A0ABU2MK64</accession>
<reference evidence="3" key="1">
    <citation type="submission" date="2023-07" db="EMBL/GenBank/DDBJ databases">
        <title>30 novel species of actinomycetes from the DSMZ collection.</title>
        <authorList>
            <person name="Nouioui I."/>
        </authorList>
    </citation>
    <scope>NUCLEOTIDE SEQUENCE [LARGE SCALE GENOMIC DNA]</scope>
    <source>
        <strain evidence="3">DSM 44938</strain>
    </source>
</reference>
<keyword evidence="3" id="KW-1185">Reference proteome</keyword>
<feature type="domain" description="VOC" evidence="1">
    <location>
        <begin position="136"/>
        <end position="252"/>
    </location>
</feature>
<dbReference type="Gene3D" id="3.10.180.10">
    <property type="entry name" value="2,3-Dihydroxybiphenyl 1,2-Dioxygenase, domain 1"/>
    <property type="match status" value="2"/>
</dbReference>
<dbReference type="SUPFAM" id="SSF54593">
    <property type="entry name" value="Glyoxalase/Bleomycin resistance protein/Dihydroxybiphenyl dioxygenase"/>
    <property type="match status" value="2"/>
</dbReference>
<dbReference type="InterPro" id="IPR004360">
    <property type="entry name" value="Glyas_Fos-R_dOase_dom"/>
</dbReference>
<organism evidence="2 3">
    <name type="scientific">Streptomyces litchfieldiae</name>
    <dbReference type="NCBI Taxonomy" id="3075543"/>
    <lineage>
        <taxon>Bacteria</taxon>
        <taxon>Bacillati</taxon>
        <taxon>Actinomycetota</taxon>
        <taxon>Actinomycetes</taxon>
        <taxon>Kitasatosporales</taxon>
        <taxon>Streptomycetaceae</taxon>
        <taxon>Streptomyces</taxon>
    </lineage>
</organism>
<evidence type="ECO:0000313" key="2">
    <source>
        <dbReference type="EMBL" id="MDT0341832.1"/>
    </source>
</evidence>
<evidence type="ECO:0000313" key="3">
    <source>
        <dbReference type="Proteomes" id="UP001183246"/>
    </source>
</evidence>
<dbReference type="InterPro" id="IPR052164">
    <property type="entry name" value="Anthracycline_SecMetBiosynth"/>
</dbReference>